<reference evidence="2" key="1">
    <citation type="journal article" date="2020" name="Fungal Divers.">
        <title>Resolving the Mortierellaceae phylogeny through synthesis of multi-gene phylogenetics and phylogenomics.</title>
        <authorList>
            <person name="Vandepol N."/>
            <person name="Liber J."/>
            <person name="Desiro A."/>
            <person name="Na H."/>
            <person name="Kennedy M."/>
            <person name="Barry K."/>
            <person name="Grigoriev I.V."/>
            <person name="Miller A.N."/>
            <person name="O'Donnell K."/>
            <person name="Stajich J.E."/>
            <person name="Bonito G."/>
        </authorList>
    </citation>
    <scope>NUCLEOTIDE SEQUENCE</scope>
    <source>
        <strain evidence="2">KOD1015</strain>
    </source>
</reference>
<protein>
    <submittedName>
        <fullName evidence="2">Uncharacterized protein</fullName>
    </submittedName>
</protein>
<organism evidence="2 3">
    <name type="scientific">Lunasporangiospora selenospora</name>
    <dbReference type="NCBI Taxonomy" id="979761"/>
    <lineage>
        <taxon>Eukaryota</taxon>
        <taxon>Fungi</taxon>
        <taxon>Fungi incertae sedis</taxon>
        <taxon>Mucoromycota</taxon>
        <taxon>Mortierellomycotina</taxon>
        <taxon>Mortierellomycetes</taxon>
        <taxon>Mortierellales</taxon>
        <taxon>Mortierellaceae</taxon>
        <taxon>Lunasporangiospora</taxon>
    </lineage>
</organism>
<evidence type="ECO:0000313" key="2">
    <source>
        <dbReference type="EMBL" id="KAF9585365.1"/>
    </source>
</evidence>
<proteinExistence type="predicted"/>
<feature type="region of interest" description="Disordered" evidence="1">
    <location>
        <begin position="1"/>
        <end position="48"/>
    </location>
</feature>
<name>A0A9P6G341_9FUNG</name>
<gene>
    <name evidence="2" type="ORF">BGW38_002704</name>
</gene>
<dbReference type="AlphaFoldDB" id="A0A9P6G341"/>
<comment type="caution">
    <text evidence="2">The sequence shown here is derived from an EMBL/GenBank/DDBJ whole genome shotgun (WGS) entry which is preliminary data.</text>
</comment>
<evidence type="ECO:0000256" key="1">
    <source>
        <dbReference type="SAM" id="MobiDB-lite"/>
    </source>
</evidence>
<feature type="compositionally biased region" description="Low complexity" evidence="1">
    <location>
        <begin position="1"/>
        <end position="16"/>
    </location>
</feature>
<dbReference type="EMBL" id="JAABOA010000197">
    <property type="protein sequence ID" value="KAF9585365.1"/>
    <property type="molecule type" value="Genomic_DNA"/>
</dbReference>
<sequence>MAGSGDAAGSGMALDAAEAKRTGPDSDPVDAGPGVRAGSVGGVNDAEPLDGRLGDVALLALAARGRENVVNFGTGTDASGTWYSCFLEPDSVEVSAAGGLAVKFLGGSMGRAVEDCGEEADVVALL</sequence>
<keyword evidence="3" id="KW-1185">Reference proteome</keyword>
<accession>A0A9P6G341</accession>
<dbReference type="Proteomes" id="UP000780801">
    <property type="component" value="Unassembled WGS sequence"/>
</dbReference>
<evidence type="ECO:0000313" key="3">
    <source>
        <dbReference type="Proteomes" id="UP000780801"/>
    </source>
</evidence>